<dbReference type="AlphaFoldDB" id="A0A2U9IR85"/>
<evidence type="ECO:0000256" key="9">
    <source>
        <dbReference type="PROSITE-ProRule" id="PRU00236"/>
    </source>
</evidence>
<dbReference type="NCBIfam" id="NF040867">
    <property type="entry name" value="prot_deacyl_CobB"/>
    <property type="match status" value="1"/>
</dbReference>
<keyword evidence="2 8" id="KW-0808">Transferase</keyword>
<feature type="binding site" evidence="8">
    <location>
        <position position="100"/>
    </location>
    <ligand>
        <name>NAD(+)</name>
        <dbReference type="ChEBI" id="CHEBI:57540"/>
    </ligand>
</feature>
<feature type="binding site" evidence="8">
    <location>
        <position position="100"/>
    </location>
    <ligand>
        <name>nicotinamide</name>
        <dbReference type="ChEBI" id="CHEBI:17154"/>
    </ligand>
</feature>
<dbReference type="EC" id="2.3.1.286" evidence="8"/>
<proteinExistence type="inferred from homology"/>
<dbReference type="GO" id="GO:0008270">
    <property type="term" value="F:zinc ion binding"/>
    <property type="evidence" value="ECO:0007669"/>
    <property type="project" value="UniProtKB-UniRule"/>
</dbReference>
<reference evidence="12" key="2">
    <citation type="submission" date="2020-03" db="EMBL/GenBank/DDBJ databases">
        <title>Complete Genome Sequences of Extremely Thermoacidophilic, Metal-Mobilizing Type-Strain Members of the Archaeal Family Sulfolobaceae: Acidianus brierleyi DSM-1651T, Acidianus sulfidivorans DSM-18786T, Metallosphaera hakonensis DSM-7519T, and Metallosphaera prunae DSM-10039T.</title>
        <authorList>
            <person name="Counts J.A."/>
            <person name="Kelly R.M."/>
        </authorList>
    </citation>
    <scope>NUCLEOTIDE SEQUENCE [LARGE SCALE GENOMIC DNA]</scope>
    <source>
        <strain evidence="12">HO1-1</strain>
    </source>
</reference>
<dbReference type="EMBL" id="CP029287">
    <property type="protein sequence ID" value="AWR98477.1"/>
    <property type="molecule type" value="Genomic_DNA"/>
</dbReference>
<dbReference type="Proteomes" id="UP000247586">
    <property type="component" value="Chromosome"/>
</dbReference>
<dbReference type="PROSITE" id="PS50305">
    <property type="entry name" value="SIRTUIN"/>
    <property type="match status" value="1"/>
</dbReference>
<feature type="binding site" evidence="8">
    <location>
        <position position="116"/>
    </location>
    <ligand>
        <name>NAD(+)</name>
        <dbReference type="ChEBI" id="CHEBI:57540"/>
    </ligand>
</feature>
<sequence length="245" mass="27135">MQCRRVAELLASSVHAIAFTGAGISTASGIPDFRGPQGIWKKYSPELASVDYLMKDPKGFWEFYLMRMRGLFGAHPNRAHYALAELEKMGLLKAVITQNIDGLHQKAGSKNVIEIHGSMRRSYCGSCYRQYSSSEILTRMEAGEIPPKCQCGGVIRPDVVLFGEPVRDFSISREIALQTDLVLSVGSSLTVYPANMIPQIVKGNGGKLIIVNMEETPLDDMADEVVRDPIEEFLPCVLEEVKRIL</sequence>
<keyword evidence="5 8" id="KW-0805">Transcription regulation</keyword>
<evidence type="ECO:0000256" key="5">
    <source>
        <dbReference type="ARBA" id="ARBA00023015"/>
    </source>
</evidence>
<dbReference type="InterPro" id="IPR028628">
    <property type="entry name" value="Sirtuin_class_U"/>
</dbReference>
<dbReference type="Gene3D" id="3.30.1600.10">
    <property type="entry name" value="SIR2/SIRT2 'Small Domain"/>
    <property type="match status" value="1"/>
</dbReference>
<dbReference type="GO" id="GO:0005737">
    <property type="term" value="C:cytoplasm"/>
    <property type="evidence" value="ECO:0007669"/>
    <property type="project" value="UniProtKB-SubCell"/>
</dbReference>
<feature type="binding site" evidence="8">
    <location>
        <position position="33"/>
    </location>
    <ligand>
        <name>NAD(+)</name>
        <dbReference type="ChEBI" id="CHEBI:57540"/>
    </ligand>
</feature>
<dbReference type="InterPro" id="IPR026591">
    <property type="entry name" value="Sirtuin_cat_small_dom_sf"/>
</dbReference>
<comment type="cofactor">
    <cofactor evidence="8">
        <name>Zn(2+)</name>
        <dbReference type="ChEBI" id="CHEBI:29105"/>
    </cofactor>
    <text evidence="8">Binds 1 zinc ion per subunit.</text>
</comment>
<feature type="binding site" evidence="8">
    <location>
        <position position="101"/>
    </location>
    <ligand>
        <name>NAD(+)</name>
        <dbReference type="ChEBI" id="CHEBI:57540"/>
    </ligand>
</feature>
<feature type="binding site" evidence="8 9">
    <location>
        <position position="124"/>
    </location>
    <ligand>
        <name>Zn(2+)</name>
        <dbReference type="ChEBI" id="CHEBI:29105"/>
    </ligand>
</feature>
<keyword evidence="7 8" id="KW-0804">Transcription</keyword>
<keyword evidence="3 8" id="KW-0479">Metal-binding</keyword>
<protein>
    <recommendedName>
        <fullName evidence="8">NAD-dependent protein deacetylase</fullName>
        <ecNumber evidence="8">2.3.1.286</ecNumber>
    </recommendedName>
    <alternativeName>
        <fullName evidence="8">Regulatory protein SIR2 homolog</fullName>
    </alternativeName>
</protein>
<feature type="binding site" evidence="8">
    <location>
        <position position="33"/>
    </location>
    <ligand>
        <name>nicotinamide</name>
        <dbReference type="ChEBI" id="CHEBI:17154"/>
    </ligand>
</feature>
<evidence type="ECO:0000313" key="12">
    <source>
        <dbReference type="Proteomes" id="UP000247586"/>
    </source>
</evidence>
<organism evidence="11 12">
    <name type="scientific">Metallosphaera hakonensis JCM 8857 = DSM 7519</name>
    <dbReference type="NCBI Taxonomy" id="1293036"/>
    <lineage>
        <taxon>Archaea</taxon>
        <taxon>Thermoproteota</taxon>
        <taxon>Thermoprotei</taxon>
        <taxon>Sulfolobales</taxon>
        <taxon>Sulfolobaceae</taxon>
        <taxon>Metallosphaera</taxon>
    </lineage>
</organism>
<comment type="caution">
    <text evidence="8">Lacks conserved residue(s) required for the propagation of feature annotation.</text>
</comment>
<dbReference type="HAMAP" id="MF_01968">
    <property type="entry name" value="Sirtuin_ClassU"/>
    <property type="match status" value="1"/>
</dbReference>
<dbReference type="InterPro" id="IPR050134">
    <property type="entry name" value="NAD-dep_sirtuin_deacylases"/>
</dbReference>
<evidence type="ECO:0000256" key="8">
    <source>
        <dbReference type="HAMAP-Rule" id="MF_01968"/>
    </source>
</evidence>
<comment type="similarity">
    <text evidence="8">Belongs to the sirtuin family. Class U subfamily.</text>
</comment>
<feature type="binding site" evidence="8">
    <location>
        <position position="230"/>
    </location>
    <ligand>
        <name>NAD(+)</name>
        <dbReference type="ChEBI" id="CHEBI:57540"/>
    </ligand>
</feature>
<feature type="binding site" evidence="8">
    <location>
        <position position="101"/>
    </location>
    <ligand>
        <name>nicotinamide</name>
        <dbReference type="ChEBI" id="CHEBI:17154"/>
    </ligand>
</feature>
<feature type="binding site" evidence="8">
    <location>
        <position position="188"/>
    </location>
    <ligand>
        <name>NAD(+)</name>
        <dbReference type="ChEBI" id="CHEBI:57540"/>
    </ligand>
</feature>
<feature type="binding site" evidence="8 9">
    <location>
        <position position="127"/>
    </location>
    <ligand>
        <name>Zn(2+)</name>
        <dbReference type="ChEBI" id="CHEBI:29105"/>
    </ligand>
</feature>
<dbReference type="PANTHER" id="PTHR11085">
    <property type="entry name" value="NAD-DEPENDENT PROTEIN DEACYLASE SIRTUIN-5, MITOCHONDRIAL-RELATED"/>
    <property type="match status" value="1"/>
</dbReference>
<reference evidence="11 12" key="1">
    <citation type="submission" date="2018-05" db="EMBL/GenBank/DDBJ databases">
        <title>Complete Genome Sequences of Extremely Thermoacidophilic, Metal-Mobilizing Type-Strain Members of the Archaeal Family Sulfolobaceae: Acidianus brierleyi DSM-1651T, Acidianus sulfidivorans DSM-18786T, Metallosphaera hakonensis DSM-7519T, and Metallosphaera prunae DSM-10039T.</title>
        <authorList>
            <person name="Counts J.A."/>
            <person name="Kelly R.M."/>
        </authorList>
    </citation>
    <scope>NUCLEOTIDE SEQUENCE [LARGE SCALE GENOMIC DNA]</scope>
    <source>
        <strain evidence="11 12">HO1-1</strain>
    </source>
</reference>
<feature type="binding site" evidence="8">
    <location>
        <position position="22"/>
    </location>
    <ligand>
        <name>NAD(+)</name>
        <dbReference type="ChEBI" id="CHEBI:57540"/>
    </ligand>
</feature>
<dbReference type="NCBIfam" id="NF001753">
    <property type="entry name" value="PRK00481.1-3"/>
    <property type="match status" value="1"/>
</dbReference>
<dbReference type="GO" id="GO:0017136">
    <property type="term" value="F:histone deacetylase activity, NAD-dependent"/>
    <property type="evidence" value="ECO:0007669"/>
    <property type="project" value="TreeGrafter"/>
</dbReference>
<feature type="binding site" evidence="8">
    <location>
        <position position="212"/>
    </location>
    <ligand>
        <name>NAD(+)</name>
        <dbReference type="ChEBI" id="CHEBI:57540"/>
    </ligand>
</feature>
<evidence type="ECO:0000256" key="6">
    <source>
        <dbReference type="ARBA" id="ARBA00023027"/>
    </source>
</evidence>
<dbReference type="OrthoDB" id="728at2157"/>
<evidence type="ECO:0000313" key="11">
    <source>
        <dbReference type="EMBL" id="AWR98477.1"/>
    </source>
</evidence>
<dbReference type="InterPro" id="IPR026590">
    <property type="entry name" value="Ssirtuin_cat_dom"/>
</dbReference>
<dbReference type="Gene3D" id="3.40.50.1220">
    <property type="entry name" value="TPP-binding domain"/>
    <property type="match status" value="1"/>
</dbReference>
<evidence type="ECO:0000256" key="4">
    <source>
        <dbReference type="ARBA" id="ARBA00022833"/>
    </source>
</evidence>
<dbReference type="InterPro" id="IPR029035">
    <property type="entry name" value="DHS-like_NAD/FAD-binding_dom"/>
</dbReference>
<reference evidence="12" key="3">
    <citation type="submission" date="2020-03" db="EMBL/GenBank/DDBJ databases">
        <title>Sequencing and Assembly of Multiple Reported Metal-Biooxidizing Members of the Extremely Thermoacidophilic Archaeal Family Sulfolobaceae.</title>
        <authorList>
            <person name="Counts J.A."/>
            <person name="Kelly R.M."/>
        </authorList>
    </citation>
    <scope>NUCLEOTIDE SEQUENCE [LARGE SCALE GENOMIC DNA]</scope>
    <source>
        <strain evidence="12">HO1-1</strain>
    </source>
</reference>
<feature type="binding site" evidence="8 9">
    <location>
        <position position="151"/>
    </location>
    <ligand>
        <name>Zn(2+)</name>
        <dbReference type="ChEBI" id="CHEBI:29105"/>
    </ligand>
</feature>
<comment type="catalytic activity">
    <reaction evidence="8">
        <text>N(6)-acetyl-L-lysyl-[protein] + NAD(+) + H2O = 2''-O-acetyl-ADP-D-ribose + nicotinamide + L-lysyl-[protein]</text>
        <dbReference type="Rhea" id="RHEA:43636"/>
        <dbReference type="Rhea" id="RHEA-COMP:9752"/>
        <dbReference type="Rhea" id="RHEA-COMP:10731"/>
        <dbReference type="ChEBI" id="CHEBI:15377"/>
        <dbReference type="ChEBI" id="CHEBI:17154"/>
        <dbReference type="ChEBI" id="CHEBI:29969"/>
        <dbReference type="ChEBI" id="CHEBI:57540"/>
        <dbReference type="ChEBI" id="CHEBI:61930"/>
        <dbReference type="ChEBI" id="CHEBI:83767"/>
        <dbReference type="EC" id="2.3.1.286"/>
    </reaction>
</comment>
<evidence type="ECO:0000256" key="1">
    <source>
        <dbReference type="ARBA" id="ARBA00022490"/>
    </source>
</evidence>
<keyword evidence="6 8" id="KW-0520">NAD</keyword>
<evidence type="ECO:0000256" key="7">
    <source>
        <dbReference type="ARBA" id="ARBA00023163"/>
    </source>
</evidence>
<feature type="binding site" evidence="8">
    <location>
        <position position="26"/>
    </location>
    <ligand>
        <name>NAD(+)</name>
        <dbReference type="ChEBI" id="CHEBI:57540"/>
    </ligand>
</feature>
<name>A0A2U9IR85_9CREN</name>
<dbReference type="GO" id="GO:0070403">
    <property type="term" value="F:NAD+ binding"/>
    <property type="evidence" value="ECO:0007669"/>
    <property type="project" value="UniProtKB-UniRule"/>
</dbReference>
<keyword evidence="4 8" id="KW-0862">Zinc</keyword>
<dbReference type="PANTHER" id="PTHR11085:SF11">
    <property type="entry name" value="NAD-DEPENDENT PROTEIN DEACETYLASE"/>
    <property type="match status" value="1"/>
</dbReference>
<evidence type="ECO:0000259" key="10">
    <source>
        <dbReference type="PROSITE" id="PS50305"/>
    </source>
</evidence>
<dbReference type="STRING" id="1293036.GCA_001315825_03043"/>
<keyword evidence="12" id="KW-1185">Reference proteome</keyword>
<evidence type="ECO:0000256" key="2">
    <source>
        <dbReference type="ARBA" id="ARBA00022679"/>
    </source>
</evidence>
<dbReference type="Pfam" id="PF02146">
    <property type="entry name" value="SIR2"/>
    <property type="match status" value="1"/>
</dbReference>
<feature type="binding site" evidence="8">
    <location>
        <position position="34"/>
    </location>
    <ligand>
        <name>NAD(+)</name>
        <dbReference type="ChEBI" id="CHEBI:57540"/>
    </ligand>
</feature>
<dbReference type="SUPFAM" id="SSF52467">
    <property type="entry name" value="DHS-like NAD/FAD-binding domain"/>
    <property type="match status" value="1"/>
</dbReference>
<dbReference type="KEGG" id="mhk:DFR87_00725"/>
<keyword evidence="1 8" id="KW-0963">Cytoplasm</keyword>
<dbReference type="GeneID" id="36833821"/>
<feature type="domain" description="Deacetylase sirtuin-type" evidence="10">
    <location>
        <begin position="1"/>
        <end position="245"/>
    </location>
</feature>
<feature type="binding site" evidence="8">
    <location>
        <position position="98"/>
    </location>
    <ligand>
        <name>NAD(+)</name>
        <dbReference type="ChEBI" id="CHEBI:57540"/>
    </ligand>
</feature>
<gene>
    <name evidence="8" type="primary">cobB</name>
    <name evidence="11" type="ORF">DFR87_00725</name>
</gene>
<dbReference type="RefSeq" id="WP_110368699.1">
    <property type="nucleotide sequence ID" value="NZ_CP029287.2"/>
</dbReference>
<accession>A0A2U9IR85</accession>
<feature type="binding site" evidence="8 9">
    <location>
        <position position="149"/>
    </location>
    <ligand>
        <name>Zn(2+)</name>
        <dbReference type="ChEBI" id="CHEBI:29105"/>
    </ligand>
</feature>
<feature type="active site" description="Proton acceptor" evidence="8 9">
    <location>
        <position position="116"/>
    </location>
</feature>
<evidence type="ECO:0000256" key="3">
    <source>
        <dbReference type="ARBA" id="ARBA00022723"/>
    </source>
</evidence>
<feature type="binding site" evidence="8">
    <location>
        <position position="187"/>
    </location>
    <ligand>
        <name>NAD(+)</name>
        <dbReference type="ChEBI" id="CHEBI:57540"/>
    </ligand>
</feature>
<dbReference type="InterPro" id="IPR003000">
    <property type="entry name" value="Sirtuin"/>
</dbReference>
<comment type="subcellular location">
    <subcellularLocation>
        <location evidence="8">Cytoplasm</location>
    </subcellularLocation>
</comment>
<comment type="function">
    <text evidence="8">NAD-dependent protein deacetylase which modulates the activities of several enzymes which are inactive in their acetylated form. Deacetylates the N-terminal lysine residue of Alba, the major archaeal chromatin protein and that, in turn, increases Alba's DNA binding affinity, thereby repressing transcription.</text>
</comment>